<sequence>MKEEVIYKLDRIADIWNSFIWEYEFCKKRIKFTPEVQTNYFGDILGYFQDTFDIIFDNRNSKSYAERFSNQISLLQSIYVQQDFIEELLIIFKCGINKGDLKKDSNYLINREIRNELVGHPIRKHNGKFISSCLFGYNGGSDKIVYLRYHKDNDYKFESMEYPVTEIIERHKEFLNRYFDKILIKLKKILTDFTKEIEKIESLIDKKSLEEILKISEVFYESIFEYDFIYDKESLLKINNRKEEHKRYKNLIDKFYQDLRSSLKEKREYAIQLFEPRKRIENNNIEKPIFDINFIDASEIKSDNIERPVTYHYELGKLATKRSPMDFDFFGGCLRRKCSENQLVLNELDHMESNIYNDIEYFTAYRLICTELNED</sequence>
<dbReference type="EMBL" id="JAAIKD010000011">
    <property type="protein sequence ID" value="NEV95043.1"/>
    <property type="molecule type" value="Genomic_DNA"/>
</dbReference>
<evidence type="ECO:0000313" key="2">
    <source>
        <dbReference type="Proteomes" id="UP000478505"/>
    </source>
</evidence>
<accession>A0A6B3R3R4</accession>
<evidence type="ECO:0000313" key="1">
    <source>
        <dbReference type="EMBL" id="NEV95043.1"/>
    </source>
</evidence>
<protein>
    <submittedName>
        <fullName evidence="1">Uncharacterized protein</fullName>
    </submittedName>
</protein>
<dbReference type="Proteomes" id="UP000478505">
    <property type="component" value="Unassembled WGS sequence"/>
</dbReference>
<keyword evidence="2" id="KW-1185">Reference proteome</keyword>
<proteinExistence type="predicted"/>
<reference evidence="1 2" key="1">
    <citation type="submission" date="2020-02" db="EMBL/GenBank/DDBJ databases">
        <title>Flavobacteriaceae Psychroflexus bacterium YR1-1, complete genome.</title>
        <authorList>
            <person name="Li Y."/>
            <person name="Wu S."/>
        </authorList>
    </citation>
    <scope>NUCLEOTIDE SEQUENCE [LARGE SCALE GENOMIC DNA]</scope>
    <source>
        <strain evidence="1 2">YR1-1</strain>
    </source>
</reference>
<comment type="caution">
    <text evidence="1">The sequence shown here is derived from an EMBL/GenBank/DDBJ whole genome shotgun (WGS) entry which is preliminary data.</text>
</comment>
<name>A0A6B3R3R4_9FLAO</name>
<gene>
    <name evidence="1" type="ORF">G3567_12940</name>
</gene>
<dbReference type="RefSeq" id="WP_164005738.1">
    <property type="nucleotide sequence ID" value="NZ_JAAIKD010000011.1"/>
</dbReference>
<organism evidence="1 2">
    <name type="scientific">Psychroflexus aurantiacus</name>
    <dbReference type="NCBI Taxonomy" id="2709310"/>
    <lineage>
        <taxon>Bacteria</taxon>
        <taxon>Pseudomonadati</taxon>
        <taxon>Bacteroidota</taxon>
        <taxon>Flavobacteriia</taxon>
        <taxon>Flavobacteriales</taxon>
        <taxon>Flavobacteriaceae</taxon>
        <taxon>Psychroflexus</taxon>
    </lineage>
</organism>
<dbReference type="AlphaFoldDB" id="A0A6B3R3R4"/>